<evidence type="ECO:0000259" key="10">
    <source>
        <dbReference type="Pfam" id="PF01490"/>
    </source>
</evidence>
<evidence type="ECO:0000313" key="12">
    <source>
        <dbReference type="RefSeq" id="XP_030388077.1"/>
    </source>
</evidence>
<dbReference type="Pfam" id="PF01490">
    <property type="entry name" value="Aa_trans"/>
    <property type="match status" value="1"/>
</dbReference>
<dbReference type="PANTHER" id="PTHR22950">
    <property type="entry name" value="AMINO ACID TRANSPORTER"/>
    <property type="match status" value="1"/>
</dbReference>
<feature type="compositionally biased region" description="Basic and acidic residues" evidence="8">
    <location>
        <begin position="461"/>
        <end position="471"/>
    </location>
</feature>
<feature type="region of interest" description="Disordered" evidence="8">
    <location>
        <begin position="661"/>
        <end position="693"/>
    </location>
</feature>
<keyword evidence="4" id="KW-0029">Amino-acid transport</keyword>
<evidence type="ECO:0000256" key="3">
    <source>
        <dbReference type="ARBA" id="ARBA00022692"/>
    </source>
</evidence>
<protein>
    <submittedName>
        <fullName evidence="12">Sodium-coupled neutral amino acid transporter 10 isoform X1</fullName>
    </submittedName>
</protein>
<evidence type="ECO:0000256" key="2">
    <source>
        <dbReference type="ARBA" id="ARBA00022448"/>
    </source>
</evidence>
<keyword evidence="2" id="KW-0813">Transport</keyword>
<keyword evidence="3 9" id="KW-0812">Transmembrane</keyword>
<feature type="transmembrane region" description="Helical" evidence="9">
    <location>
        <begin position="314"/>
        <end position="333"/>
    </location>
</feature>
<feature type="transmembrane region" description="Helical" evidence="9">
    <location>
        <begin position="147"/>
        <end position="167"/>
    </location>
</feature>
<keyword evidence="11" id="KW-1185">Reference proteome</keyword>
<evidence type="ECO:0000256" key="5">
    <source>
        <dbReference type="ARBA" id="ARBA00022989"/>
    </source>
</evidence>
<dbReference type="AlphaFoldDB" id="A0A6J2ULG6"/>
<dbReference type="RefSeq" id="XP_030388077.1">
    <property type="nucleotide sequence ID" value="XM_030532217.1"/>
</dbReference>
<feature type="transmembrane region" description="Helical" evidence="9">
    <location>
        <begin position="372"/>
        <end position="391"/>
    </location>
</feature>
<feature type="transmembrane region" description="Helical" evidence="9">
    <location>
        <begin position="79"/>
        <end position="100"/>
    </location>
</feature>
<sequence>MFSYSGHVMTLANSIIGVGILAMPFCFQKCGIILSIVLLVLSNWITRVCCHYLIKTSLLTRRKSFELLGLHAFGASGKLLAELCIIGYLIGTCITYFVVVGDLGPQIVSKMFALDTAKHAHLRTIVMLVVTVLCIAPLGMLRNVDSLSVLCTASIGFYVCLMLKIVLESETHILDNDWTDKVVYWEPAGVLQCLPIFSMALSCQMQLFEVFESINNQSLEKLNGIVTNATWICTLVYIAVGFFGYVAFCTHNFSGNILVNLSPSFGSDIIKIGFVLSIAFSFPLVIFPCRASIYSLLYRKQGHVDATNYIPEQRFRAITLFIVGFSLCIALVIPSVELIIGLVGSTIGVAICIMFPASSFRKIIKKESTERTFAQFIFVGGFCLMILGTYANLNAIDEQSSGPQFDVKQVVTPLLPHGKPALELQFGNSELLKHLAKEPEKKPEKQDMPKLELKNMDVKDNNINTEEKLKDSPAALKKSGVPLPPLPVDETHSGSISLPPSVVTNSKIPEKPNNAAAPLVSTKDSINNKSLVEAGAIAVESSVPEKPLVINVPTQQTIDRAAIKKEEEIVAEEQKESKANAEELRKTQNELKKTKELLERTVDELKEELAKQNQEAKNLVAEKLNEVAEKVEEIERKVKKDGPEPEKPLVAKPVVAQQLAQPVAPQDAASPLQPVAPSAAQPDAKLAAQPAAQPVAQPVVLPAVEPKPKASLIELLTENVHAREEQEAHAGVYEPLSYKTGELLKNASIDVPAMAQRLPLPLALLRNASQPNGTMTDVAKESAAEAMPADKTNKTSDVENVEAIRRELLHMRRAETTTPHPSARIKRDTNENCLREPNLNVMNSAAAISLQIENIGRDLKSVNDDDETSAKQEV</sequence>
<dbReference type="OrthoDB" id="513400at2759"/>
<dbReference type="GeneID" id="115634482"/>
<dbReference type="GO" id="GO:0016020">
    <property type="term" value="C:membrane"/>
    <property type="evidence" value="ECO:0007669"/>
    <property type="project" value="UniProtKB-SubCell"/>
</dbReference>
<proteinExistence type="predicted"/>
<evidence type="ECO:0000256" key="9">
    <source>
        <dbReference type="SAM" id="Phobius"/>
    </source>
</evidence>
<organism evidence="11 12">
    <name type="scientific">Drosophila lebanonensis</name>
    <name type="common">Fruit fly</name>
    <name type="synonym">Scaptodrosophila lebanonensis</name>
    <dbReference type="NCBI Taxonomy" id="7225"/>
    <lineage>
        <taxon>Eukaryota</taxon>
        <taxon>Metazoa</taxon>
        <taxon>Ecdysozoa</taxon>
        <taxon>Arthropoda</taxon>
        <taxon>Hexapoda</taxon>
        <taxon>Insecta</taxon>
        <taxon>Pterygota</taxon>
        <taxon>Neoptera</taxon>
        <taxon>Endopterygota</taxon>
        <taxon>Diptera</taxon>
        <taxon>Brachycera</taxon>
        <taxon>Muscomorpha</taxon>
        <taxon>Ephydroidea</taxon>
        <taxon>Drosophilidae</taxon>
        <taxon>Scaptodrosophila</taxon>
    </lineage>
</organism>
<feature type="compositionally biased region" description="Low complexity" evidence="8">
    <location>
        <begin position="676"/>
        <end position="693"/>
    </location>
</feature>
<evidence type="ECO:0000256" key="1">
    <source>
        <dbReference type="ARBA" id="ARBA00004141"/>
    </source>
</evidence>
<evidence type="ECO:0000313" key="11">
    <source>
        <dbReference type="Proteomes" id="UP000504634"/>
    </source>
</evidence>
<feature type="transmembrane region" description="Helical" evidence="9">
    <location>
        <begin position="31"/>
        <end position="54"/>
    </location>
</feature>
<feature type="region of interest" description="Disordered" evidence="8">
    <location>
        <begin position="461"/>
        <end position="496"/>
    </location>
</feature>
<evidence type="ECO:0000256" key="7">
    <source>
        <dbReference type="SAM" id="Coils"/>
    </source>
</evidence>
<comment type="subcellular location">
    <subcellularLocation>
        <location evidence="1">Membrane</location>
        <topology evidence="1">Multi-pass membrane protein</topology>
    </subcellularLocation>
</comment>
<keyword evidence="7" id="KW-0175">Coiled coil</keyword>
<dbReference type="InterPro" id="IPR013057">
    <property type="entry name" value="AA_transpt_TM"/>
</dbReference>
<gene>
    <name evidence="12" type="primary">LOC115634482</name>
</gene>
<reference evidence="12" key="1">
    <citation type="submission" date="2025-08" db="UniProtKB">
        <authorList>
            <consortium name="RefSeq"/>
        </authorList>
    </citation>
    <scope>IDENTIFICATION</scope>
    <source>
        <strain evidence="12">11010-0011.00</strain>
        <tissue evidence="12">Whole body</tissue>
    </source>
</reference>
<keyword evidence="6 9" id="KW-0472">Membrane</keyword>
<keyword evidence="5 9" id="KW-1133">Transmembrane helix</keyword>
<dbReference type="GO" id="GO:0015179">
    <property type="term" value="F:L-amino acid transmembrane transporter activity"/>
    <property type="evidence" value="ECO:0007669"/>
    <property type="project" value="TreeGrafter"/>
</dbReference>
<evidence type="ECO:0000256" key="6">
    <source>
        <dbReference type="ARBA" id="ARBA00023136"/>
    </source>
</evidence>
<dbReference type="Proteomes" id="UP000504634">
    <property type="component" value="Unplaced"/>
</dbReference>
<accession>A0A6J2ULG6</accession>
<feature type="transmembrane region" description="Helical" evidence="9">
    <location>
        <begin position="339"/>
        <end position="360"/>
    </location>
</feature>
<evidence type="ECO:0000256" key="4">
    <source>
        <dbReference type="ARBA" id="ARBA00022970"/>
    </source>
</evidence>
<feature type="transmembrane region" description="Helical" evidence="9">
    <location>
        <begin position="229"/>
        <end position="248"/>
    </location>
</feature>
<feature type="domain" description="Amino acid transporter transmembrane" evidence="10">
    <location>
        <begin position="8"/>
        <end position="391"/>
    </location>
</feature>
<feature type="transmembrane region" description="Helical" evidence="9">
    <location>
        <begin position="120"/>
        <end position="140"/>
    </location>
</feature>
<feature type="transmembrane region" description="Helical" evidence="9">
    <location>
        <begin position="268"/>
        <end position="293"/>
    </location>
</feature>
<feature type="coiled-coil region" evidence="7">
    <location>
        <begin position="564"/>
        <end position="641"/>
    </location>
</feature>
<feature type="transmembrane region" description="Helical" evidence="9">
    <location>
        <begin position="7"/>
        <end position="25"/>
    </location>
</feature>
<evidence type="ECO:0000256" key="8">
    <source>
        <dbReference type="SAM" id="MobiDB-lite"/>
    </source>
</evidence>
<name>A0A6J2ULG6_DROLE</name>
<dbReference type="PANTHER" id="PTHR22950:SF646">
    <property type="entry name" value="SODIUM-COUPLED NEUTRAL AMINO ACID TRANSPORTER 10-RELATED"/>
    <property type="match status" value="1"/>
</dbReference>